<name>A0A9E6ZMS7_9FLAO</name>
<sequence>MSGLTLQELLKVKMDLKARKEEFDKYRISNGHVSKADVLKVTKNKKTSAEQNTVKKKEETSGDVVSAVKTYTEKIKNGYFGKKTRRI</sequence>
<dbReference type="AlphaFoldDB" id="A0A9E6ZMS7"/>
<evidence type="ECO:0000313" key="1">
    <source>
        <dbReference type="EMBL" id="UOB17569.1"/>
    </source>
</evidence>
<accession>A0A9E6ZMS7</accession>
<dbReference type="KEGG" id="fbm:MQE35_17750"/>
<gene>
    <name evidence="1" type="ORF">MQE35_17750</name>
</gene>
<keyword evidence="2" id="KW-1185">Reference proteome</keyword>
<organism evidence="1 2">
    <name type="scientific">Abyssalbus ytuae</name>
    <dbReference type="NCBI Taxonomy" id="2926907"/>
    <lineage>
        <taxon>Bacteria</taxon>
        <taxon>Pseudomonadati</taxon>
        <taxon>Bacteroidota</taxon>
        <taxon>Flavobacteriia</taxon>
        <taxon>Flavobacteriales</taxon>
        <taxon>Flavobacteriaceae</taxon>
        <taxon>Abyssalbus</taxon>
    </lineage>
</organism>
<evidence type="ECO:0000313" key="2">
    <source>
        <dbReference type="Proteomes" id="UP000831290"/>
    </source>
</evidence>
<reference evidence="1" key="1">
    <citation type="submission" date="2022-03" db="EMBL/GenBank/DDBJ databases">
        <title>Description of Abyssus ytuae gen. nov., sp. nov., a novel member of the family Flavobacteriaceae isolated from the sediment of Mariana Trench.</title>
        <authorList>
            <person name="Zhang J."/>
            <person name="Xu X."/>
        </authorList>
    </citation>
    <scope>NUCLEOTIDE SEQUENCE</scope>
    <source>
        <strain evidence="1">MT3330</strain>
    </source>
</reference>
<proteinExistence type="predicted"/>
<dbReference type="EMBL" id="CP094358">
    <property type="protein sequence ID" value="UOB17569.1"/>
    <property type="molecule type" value="Genomic_DNA"/>
</dbReference>
<protein>
    <submittedName>
        <fullName evidence="1">Uncharacterized protein</fullName>
    </submittedName>
</protein>
<dbReference type="RefSeq" id="WP_255843115.1">
    <property type="nucleotide sequence ID" value="NZ_CP094358.1"/>
</dbReference>
<dbReference type="Proteomes" id="UP000831290">
    <property type="component" value="Chromosome"/>
</dbReference>